<dbReference type="RefSeq" id="XP_015464960.1">
    <property type="nucleotide sequence ID" value="XM_015614216.1"/>
</dbReference>
<dbReference type="Proteomes" id="UP000054251">
    <property type="component" value="Unassembled WGS sequence"/>
</dbReference>
<gene>
    <name evidence="4" type="ORF">AC631_05387</name>
</gene>
<organism evidence="4 5">
    <name type="scientific">Debaryomyces fabryi</name>
    <dbReference type="NCBI Taxonomy" id="58627"/>
    <lineage>
        <taxon>Eukaryota</taxon>
        <taxon>Fungi</taxon>
        <taxon>Dikarya</taxon>
        <taxon>Ascomycota</taxon>
        <taxon>Saccharomycotina</taxon>
        <taxon>Pichiomycetes</taxon>
        <taxon>Debaryomycetaceae</taxon>
        <taxon>Debaryomyces</taxon>
    </lineage>
</organism>
<reference evidence="4 5" key="1">
    <citation type="submission" date="2015-11" db="EMBL/GenBank/DDBJ databases">
        <title>The genome of Debaryomyces fabryi.</title>
        <authorList>
            <person name="Tafer H."/>
            <person name="Lopandic K."/>
        </authorList>
    </citation>
    <scope>NUCLEOTIDE SEQUENCE [LARGE SCALE GENOMIC DNA]</scope>
    <source>
        <strain evidence="4 5">CBS 789</strain>
    </source>
</reference>
<keyword evidence="2" id="KW-0812">Transmembrane</keyword>
<feature type="region of interest" description="Disordered" evidence="1">
    <location>
        <begin position="1"/>
        <end position="48"/>
    </location>
</feature>
<evidence type="ECO:0000313" key="4">
    <source>
        <dbReference type="EMBL" id="KRZ98857.1"/>
    </source>
</evidence>
<evidence type="ECO:0000256" key="1">
    <source>
        <dbReference type="SAM" id="MobiDB-lite"/>
    </source>
</evidence>
<feature type="transmembrane region" description="Helical" evidence="2">
    <location>
        <begin position="99"/>
        <end position="122"/>
    </location>
</feature>
<dbReference type="GO" id="GO:0016020">
    <property type="term" value="C:membrane"/>
    <property type="evidence" value="ECO:0007669"/>
    <property type="project" value="InterPro"/>
</dbReference>
<comment type="caution">
    <text evidence="4">The sequence shown here is derived from an EMBL/GenBank/DDBJ whole genome shotgun (WGS) entry which is preliminary data.</text>
</comment>
<keyword evidence="2" id="KW-1133">Transmembrane helix</keyword>
<dbReference type="AlphaFoldDB" id="A0A0V1PRT5"/>
<dbReference type="Pfam" id="PF02705">
    <property type="entry name" value="K_trans"/>
    <property type="match status" value="1"/>
</dbReference>
<feature type="compositionally biased region" description="Acidic residues" evidence="1">
    <location>
        <begin position="31"/>
        <end position="41"/>
    </location>
</feature>
<keyword evidence="5" id="KW-1185">Reference proteome</keyword>
<accession>A0A0V1PRT5</accession>
<keyword evidence="2" id="KW-0472">Membrane</keyword>
<feature type="compositionally biased region" description="Polar residues" evidence="1">
    <location>
        <begin position="1"/>
        <end position="12"/>
    </location>
</feature>
<evidence type="ECO:0000259" key="3">
    <source>
        <dbReference type="Pfam" id="PF02705"/>
    </source>
</evidence>
<sequence length="173" mass="18896">MSNQRNPESQRGSVEIDSVSINSSPSGTREEDNDLADEESQTVESNDSNIKQKSWRNVLFLSFTSLGGIYGDLGTSPLYVLNSIEYANSPPSQSDIYGAISLIFYVFTFIVILKYVMIVLFIGPNNGEGGQVAIYAKIARALKIGPKGVTIPGTTETSDLELLSRQETSRSFI</sequence>
<dbReference type="EMBL" id="LMYN01000201">
    <property type="protein sequence ID" value="KRZ98857.1"/>
    <property type="molecule type" value="Genomic_DNA"/>
</dbReference>
<dbReference type="InterPro" id="IPR003855">
    <property type="entry name" value="K+_transporter"/>
</dbReference>
<dbReference type="OrthoDB" id="504708at2759"/>
<protein>
    <recommendedName>
        <fullName evidence="3">K+ potassium transporter integral membrane domain-containing protein</fullName>
    </recommendedName>
</protein>
<evidence type="ECO:0000313" key="5">
    <source>
        <dbReference type="Proteomes" id="UP000054251"/>
    </source>
</evidence>
<dbReference type="GeneID" id="26842396"/>
<dbReference type="InterPro" id="IPR053951">
    <property type="entry name" value="K_trans_N"/>
</dbReference>
<proteinExistence type="predicted"/>
<evidence type="ECO:0000256" key="2">
    <source>
        <dbReference type="SAM" id="Phobius"/>
    </source>
</evidence>
<dbReference type="PANTHER" id="PTHR30540:SF83">
    <property type="entry name" value="K+ POTASSIUM TRANSPORTER"/>
    <property type="match status" value="1"/>
</dbReference>
<dbReference type="PANTHER" id="PTHR30540">
    <property type="entry name" value="OSMOTIC STRESS POTASSIUM TRANSPORTER"/>
    <property type="match status" value="1"/>
</dbReference>
<name>A0A0V1PRT5_9ASCO</name>
<dbReference type="GO" id="GO:0015079">
    <property type="term" value="F:potassium ion transmembrane transporter activity"/>
    <property type="evidence" value="ECO:0007669"/>
    <property type="project" value="InterPro"/>
</dbReference>
<feature type="domain" description="K+ potassium transporter integral membrane" evidence="3">
    <location>
        <begin position="62"/>
        <end position="142"/>
    </location>
</feature>
<feature type="transmembrane region" description="Helical" evidence="2">
    <location>
        <begin position="58"/>
        <end position="79"/>
    </location>
</feature>